<dbReference type="CDD" id="cd01130">
    <property type="entry name" value="VirB11-like_ATPase"/>
    <property type="match status" value="1"/>
</dbReference>
<dbReference type="OrthoDB" id="9810761at2"/>
<gene>
    <name evidence="4" type="ORF">SAMN05216580_1840</name>
</gene>
<evidence type="ECO:0000313" key="4">
    <source>
        <dbReference type="EMBL" id="SDU20220.1"/>
    </source>
</evidence>
<dbReference type="PANTHER" id="PTHR30486:SF15">
    <property type="entry name" value="TYPE II_IV SECRETION SYSTEM ATPASE"/>
    <property type="match status" value="1"/>
</dbReference>
<evidence type="ECO:0000256" key="1">
    <source>
        <dbReference type="ARBA" id="ARBA00006611"/>
    </source>
</evidence>
<sequence>MLNELRNRLRQQPKGSAAPAVETEPLAAPREQLAWEAAAPLDAYSTRTQLNPLEVEWREKTYEQLLKVMDLALLDSLEPAEATRQIREICQRLLDDNSAPVSVASRQLIIKQITDEVLGLGPLEPLLADSSVSDILVNGARSVYVERFGKLQKTDVHFRDDAHLLNIIDRIVSTLGRRIDESSPLVDARLKDGSRVNAIIPPLAIDGPSLSIRRFAVDLLNTDSLIERGTLTPAIALVLKAVVRGRLNVLISGGTGTGKTTMLNVMSSFIPHNERIVTIEDSAELQLQQPHVVRLETRPPNIEGRGEVNQRELVRNSLRMRPDRIVIGEVRGPEALDMLAAMNTGHDGSLTTIHANTPRDALNRIENMVAMTGATFPIKALRQQIASAIDVVIQLERQEDGKRRLVSVQEINGMEGEIITMTEVFTFERHGIGEHGEVLGEYKPTGMVPAFRDVLAKRGIELPLTLFRPDWMEGRTP</sequence>
<dbReference type="Gene3D" id="3.30.450.380">
    <property type="match status" value="1"/>
</dbReference>
<comment type="similarity">
    <text evidence="1">Belongs to the GSP E family.</text>
</comment>
<accession>A0A1H2GKS9</accession>
<dbReference type="RefSeq" id="WP_090213803.1">
    <property type="nucleotide sequence ID" value="NZ_LT629780.1"/>
</dbReference>
<protein>
    <submittedName>
        <fullName evidence="4">Pilus assembly protein CpaF</fullName>
    </submittedName>
</protein>
<feature type="region of interest" description="Disordered" evidence="2">
    <location>
        <begin position="1"/>
        <end position="25"/>
    </location>
</feature>
<feature type="domain" description="Bacterial type II secretion system protein E" evidence="3">
    <location>
        <begin position="119"/>
        <end position="398"/>
    </location>
</feature>
<proteinExistence type="inferred from homology"/>
<keyword evidence="5" id="KW-1185">Reference proteome</keyword>
<dbReference type="SUPFAM" id="SSF52540">
    <property type="entry name" value="P-loop containing nucleoside triphosphate hydrolases"/>
    <property type="match status" value="1"/>
</dbReference>
<dbReference type="InterPro" id="IPR001482">
    <property type="entry name" value="T2SS/T4SS_dom"/>
</dbReference>
<dbReference type="InterPro" id="IPR050921">
    <property type="entry name" value="T4SS_GSP_E_ATPase"/>
</dbReference>
<evidence type="ECO:0000259" key="3">
    <source>
        <dbReference type="Pfam" id="PF00437"/>
    </source>
</evidence>
<dbReference type="AlphaFoldDB" id="A0A1H2GKS9"/>
<organism evidence="4 5">
    <name type="scientific">Geopseudomonas guangdongensis</name>
    <dbReference type="NCBI Taxonomy" id="1245526"/>
    <lineage>
        <taxon>Bacteria</taxon>
        <taxon>Pseudomonadati</taxon>
        <taxon>Pseudomonadota</taxon>
        <taxon>Gammaproteobacteria</taxon>
        <taxon>Pseudomonadales</taxon>
        <taxon>Pseudomonadaceae</taxon>
        <taxon>Geopseudomonas</taxon>
    </lineage>
</organism>
<dbReference type="InterPro" id="IPR027417">
    <property type="entry name" value="P-loop_NTPase"/>
</dbReference>
<reference evidence="5" key="1">
    <citation type="submission" date="2016-10" db="EMBL/GenBank/DDBJ databases">
        <authorList>
            <person name="Varghese N."/>
            <person name="Submissions S."/>
        </authorList>
    </citation>
    <scope>NUCLEOTIDE SEQUENCE [LARGE SCALE GENOMIC DNA]</scope>
    <source>
        <strain evidence="5">CCTCC 2012022</strain>
    </source>
</reference>
<dbReference type="Gene3D" id="3.40.50.300">
    <property type="entry name" value="P-loop containing nucleotide triphosphate hydrolases"/>
    <property type="match status" value="1"/>
</dbReference>
<dbReference type="PANTHER" id="PTHR30486">
    <property type="entry name" value="TWITCHING MOTILITY PROTEIN PILT"/>
    <property type="match status" value="1"/>
</dbReference>
<dbReference type="GO" id="GO:0016887">
    <property type="term" value="F:ATP hydrolysis activity"/>
    <property type="evidence" value="ECO:0007669"/>
    <property type="project" value="InterPro"/>
</dbReference>
<dbReference type="Pfam" id="PF00437">
    <property type="entry name" value="T2SSE"/>
    <property type="match status" value="1"/>
</dbReference>
<evidence type="ECO:0000313" key="5">
    <source>
        <dbReference type="Proteomes" id="UP000243063"/>
    </source>
</evidence>
<name>A0A1H2GKS9_9GAMM</name>
<evidence type="ECO:0000256" key="2">
    <source>
        <dbReference type="SAM" id="MobiDB-lite"/>
    </source>
</evidence>
<dbReference type="STRING" id="1245526.SAMN05216580_1840"/>
<dbReference type="EMBL" id="LT629780">
    <property type="protein sequence ID" value="SDU20220.1"/>
    <property type="molecule type" value="Genomic_DNA"/>
</dbReference>
<dbReference type="Proteomes" id="UP000243063">
    <property type="component" value="Chromosome I"/>
</dbReference>